<organism evidence="2 3">
    <name type="scientific">Bradyrhizobium denitrificans</name>
    <dbReference type="NCBI Taxonomy" id="2734912"/>
    <lineage>
        <taxon>Bacteria</taxon>
        <taxon>Pseudomonadati</taxon>
        <taxon>Pseudomonadota</taxon>
        <taxon>Alphaproteobacteria</taxon>
        <taxon>Hyphomicrobiales</taxon>
        <taxon>Nitrobacteraceae</taxon>
        <taxon>Bradyrhizobium</taxon>
    </lineage>
</organism>
<feature type="signal peptide" evidence="1">
    <location>
        <begin position="1"/>
        <end position="22"/>
    </location>
</feature>
<reference evidence="3" key="1">
    <citation type="journal article" date="2021" name="ISME J.">
        <title>Evolutionary origin and ecological implication of a unique nif island in free-living Bradyrhizobium lineages.</title>
        <authorList>
            <person name="Tao J."/>
        </authorList>
    </citation>
    <scope>NUCLEOTIDE SEQUENCE [LARGE SCALE GENOMIC DNA]</scope>
    <source>
        <strain evidence="3">SZCCT0094</strain>
    </source>
</reference>
<evidence type="ECO:0000256" key="1">
    <source>
        <dbReference type="SAM" id="SignalP"/>
    </source>
</evidence>
<evidence type="ECO:0000313" key="2">
    <source>
        <dbReference type="EMBL" id="MBR1139118.1"/>
    </source>
</evidence>
<protein>
    <submittedName>
        <fullName evidence="2">Uncharacterized protein</fullName>
    </submittedName>
</protein>
<gene>
    <name evidence="2" type="ORF">JQ619_25485</name>
</gene>
<comment type="caution">
    <text evidence="2">The sequence shown here is derived from an EMBL/GenBank/DDBJ whole genome shotgun (WGS) entry which is preliminary data.</text>
</comment>
<keyword evidence="3" id="KW-1185">Reference proteome</keyword>
<dbReference type="RefSeq" id="WP_041750700.1">
    <property type="nucleotide sequence ID" value="NZ_JABFDP010000011.1"/>
</dbReference>
<evidence type="ECO:0000313" key="3">
    <source>
        <dbReference type="Proteomes" id="UP001314635"/>
    </source>
</evidence>
<dbReference type="Proteomes" id="UP001314635">
    <property type="component" value="Unassembled WGS sequence"/>
</dbReference>
<name>A0ABS5GD12_9BRAD</name>
<sequence>MPHRFIVSIVTLLLLLPAIALAAPAHKRKAQRWQGYGFLPGYKQPPNNSLPLYADKEAMRNGPRGNRRHWYIDGTPKYLLYNGEWHYFGQPGFYRGHYNGGSFGPCWTRTPVGMVWTCG</sequence>
<dbReference type="EMBL" id="JAFCLK010000026">
    <property type="protein sequence ID" value="MBR1139118.1"/>
    <property type="molecule type" value="Genomic_DNA"/>
</dbReference>
<keyword evidence="1" id="KW-0732">Signal</keyword>
<feature type="chain" id="PRO_5047212365" evidence="1">
    <location>
        <begin position="23"/>
        <end position="119"/>
    </location>
</feature>
<accession>A0ABS5GD12</accession>
<proteinExistence type="predicted"/>